<gene>
    <name evidence="1" type="ORF">BS47DRAFT_1390207</name>
</gene>
<accession>A0A9P6B574</accession>
<dbReference type="Proteomes" id="UP000886523">
    <property type="component" value="Unassembled WGS sequence"/>
</dbReference>
<evidence type="ECO:0000313" key="1">
    <source>
        <dbReference type="EMBL" id="KAF9517155.1"/>
    </source>
</evidence>
<protein>
    <submittedName>
        <fullName evidence="1">Uncharacterized protein</fullName>
    </submittedName>
</protein>
<proteinExistence type="predicted"/>
<sequence length="170" mass="19416">MPPLSLLLATLHQQEADLNTKANVLNKHNLKLLHDEYYVSAWQDCLLYPSTYLHTSQVDHLTCIFIQAADIISQEHHMGTPYSTFILHQCIAPALSQLSASLSTSHNMAPTIVTNDCASTYYTVHIRDIQYNLRNNEWDKFKDTTTKFELKELPSNPRIEIVLDNNSSGW</sequence>
<keyword evidence="2" id="KW-1185">Reference proteome</keyword>
<dbReference type="EMBL" id="MU128934">
    <property type="protein sequence ID" value="KAF9517155.1"/>
    <property type="molecule type" value="Genomic_DNA"/>
</dbReference>
<name>A0A9P6B574_9AGAM</name>
<dbReference type="AlphaFoldDB" id="A0A9P6B574"/>
<reference evidence="1" key="1">
    <citation type="journal article" date="2020" name="Nat. Commun.">
        <title>Large-scale genome sequencing of mycorrhizal fungi provides insights into the early evolution of symbiotic traits.</title>
        <authorList>
            <person name="Miyauchi S."/>
            <person name="Kiss E."/>
            <person name="Kuo A."/>
            <person name="Drula E."/>
            <person name="Kohler A."/>
            <person name="Sanchez-Garcia M."/>
            <person name="Morin E."/>
            <person name="Andreopoulos B."/>
            <person name="Barry K.W."/>
            <person name="Bonito G."/>
            <person name="Buee M."/>
            <person name="Carver A."/>
            <person name="Chen C."/>
            <person name="Cichocki N."/>
            <person name="Clum A."/>
            <person name="Culley D."/>
            <person name="Crous P.W."/>
            <person name="Fauchery L."/>
            <person name="Girlanda M."/>
            <person name="Hayes R.D."/>
            <person name="Keri Z."/>
            <person name="LaButti K."/>
            <person name="Lipzen A."/>
            <person name="Lombard V."/>
            <person name="Magnuson J."/>
            <person name="Maillard F."/>
            <person name="Murat C."/>
            <person name="Nolan M."/>
            <person name="Ohm R.A."/>
            <person name="Pangilinan J."/>
            <person name="Pereira M.F."/>
            <person name="Perotto S."/>
            <person name="Peter M."/>
            <person name="Pfister S."/>
            <person name="Riley R."/>
            <person name="Sitrit Y."/>
            <person name="Stielow J.B."/>
            <person name="Szollosi G."/>
            <person name="Zifcakova L."/>
            <person name="Stursova M."/>
            <person name="Spatafora J.W."/>
            <person name="Tedersoo L."/>
            <person name="Vaario L.M."/>
            <person name="Yamada A."/>
            <person name="Yan M."/>
            <person name="Wang P."/>
            <person name="Xu J."/>
            <person name="Bruns T."/>
            <person name="Baldrian P."/>
            <person name="Vilgalys R."/>
            <person name="Dunand C."/>
            <person name="Henrissat B."/>
            <person name="Grigoriev I.V."/>
            <person name="Hibbett D."/>
            <person name="Nagy L.G."/>
            <person name="Martin F.M."/>
        </authorList>
    </citation>
    <scope>NUCLEOTIDE SEQUENCE</scope>
    <source>
        <strain evidence="1">UP504</strain>
    </source>
</reference>
<comment type="caution">
    <text evidence="1">The sequence shown here is derived from an EMBL/GenBank/DDBJ whole genome shotgun (WGS) entry which is preliminary data.</text>
</comment>
<organism evidence="1 2">
    <name type="scientific">Hydnum rufescens UP504</name>
    <dbReference type="NCBI Taxonomy" id="1448309"/>
    <lineage>
        <taxon>Eukaryota</taxon>
        <taxon>Fungi</taxon>
        <taxon>Dikarya</taxon>
        <taxon>Basidiomycota</taxon>
        <taxon>Agaricomycotina</taxon>
        <taxon>Agaricomycetes</taxon>
        <taxon>Cantharellales</taxon>
        <taxon>Hydnaceae</taxon>
        <taxon>Hydnum</taxon>
    </lineage>
</organism>
<evidence type="ECO:0000313" key="2">
    <source>
        <dbReference type="Proteomes" id="UP000886523"/>
    </source>
</evidence>